<evidence type="ECO:0000313" key="1">
    <source>
        <dbReference type="EMBL" id="MFB9688806.1"/>
    </source>
</evidence>
<dbReference type="Proteomes" id="UP001589535">
    <property type="component" value="Unassembled WGS sequence"/>
</dbReference>
<gene>
    <name evidence="1" type="ORF">ACFFTO_31915</name>
</gene>
<accession>A0ABV5UBN5</accession>
<name>A0ABV5UBN5_9PSEU</name>
<proteinExistence type="predicted"/>
<dbReference type="RefSeq" id="WP_378201486.1">
    <property type="nucleotide sequence ID" value="NZ_JBHMBK010000030.1"/>
</dbReference>
<dbReference type="EMBL" id="JBHMBK010000030">
    <property type="protein sequence ID" value="MFB9688806.1"/>
    <property type="molecule type" value="Genomic_DNA"/>
</dbReference>
<keyword evidence="2" id="KW-1185">Reference proteome</keyword>
<comment type="caution">
    <text evidence="1">The sequence shown here is derived from an EMBL/GenBank/DDBJ whole genome shotgun (WGS) entry which is preliminary data.</text>
</comment>
<evidence type="ECO:0000313" key="2">
    <source>
        <dbReference type="Proteomes" id="UP001589535"/>
    </source>
</evidence>
<reference evidence="1 2" key="1">
    <citation type="submission" date="2024-09" db="EMBL/GenBank/DDBJ databases">
        <authorList>
            <person name="Sun Q."/>
            <person name="Mori K."/>
        </authorList>
    </citation>
    <scope>NUCLEOTIDE SEQUENCE [LARGE SCALE GENOMIC DNA]</scope>
    <source>
        <strain evidence="1 2">JCM 13852</strain>
    </source>
</reference>
<organism evidence="1 2">
    <name type="scientific">Amycolatopsis plumensis</name>
    <dbReference type="NCBI Taxonomy" id="236508"/>
    <lineage>
        <taxon>Bacteria</taxon>
        <taxon>Bacillati</taxon>
        <taxon>Actinomycetota</taxon>
        <taxon>Actinomycetes</taxon>
        <taxon>Pseudonocardiales</taxon>
        <taxon>Pseudonocardiaceae</taxon>
        <taxon>Amycolatopsis</taxon>
    </lineage>
</organism>
<protein>
    <submittedName>
        <fullName evidence="1">Uncharacterized protein</fullName>
    </submittedName>
</protein>
<sequence length="216" mass="22652">MTVGPPAECWWAMKKPVGLGLLAVLMSACSVSVGIGVDSGQSDVPEPTDVRHQESPAVPSRIVTPEVAGGLSRSHDTETKYADQLARTRAQFRPDAVVADSVMSAVYHRPGFTAPDGDIVFMGGAVRDPAPLLAEISGRPGNLPQGWQSMNVDLGPNGSRGACAQGPNSTGAVQPSCIWVTDDSFGHLVPFPAASGVPTMQELANLMKNMRPDLVH</sequence>